<dbReference type="InterPro" id="IPR023210">
    <property type="entry name" value="NADP_OxRdtase_dom"/>
</dbReference>
<reference evidence="5" key="1">
    <citation type="submission" date="2020-11" db="EMBL/GenBank/DDBJ databases">
        <authorList>
            <person name="Tran Van P."/>
        </authorList>
    </citation>
    <scope>NUCLEOTIDE SEQUENCE</scope>
</reference>
<evidence type="ECO:0000259" key="4">
    <source>
        <dbReference type="Pfam" id="PF00248"/>
    </source>
</evidence>
<dbReference type="AlphaFoldDB" id="A0A7R9MBN1"/>
<name>A0A7R9MBN1_9ACAR</name>
<sequence length="205" mass="23249">MHWPTPFRQQNEHFFPLDSDGKCFEDQDIDIRDVWREFAEIKAKGLVRSIGVSNFNARQLEAIIADTGVPPSVNQVESHPFLANEKLRQFCADKGVQLVAYCPLARVGRSGDESPLAHPLIRSLAAKHATTSAAVCLRWQTQRGVLVIPKSDSRQRMAENLRILDFELSADEMSEILSLDRGLRLVRHDKYGVSAHREWPFADPF</sequence>
<dbReference type="PANTHER" id="PTHR43827:SF3">
    <property type="entry name" value="NADP-DEPENDENT OXIDOREDUCTASE DOMAIN-CONTAINING PROTEIN"/>
    <property type="match status" value="1"/>
</dbReference>
<dbReference type="CDD" id="cd19071">
    <property type="entry name" value="AKR_AKR1-5-like"/>
    <property type="match status" value="1"/>
</dbReference>
<dbReference type="InterPro" id="IPR036812">
    <property type="entry name" value="NAD(P)_OxRdtase_dom_sf"/>
</dbReference>
<gene>
    <name evidence="5" type="ORF">ONB1V03_LOCUS13853</name>
</gene>
<dbReference type="SUPFAM" id="SSF51430">
    <property type="entry name" value="NAD(P)-linked oxidoreductase"/>
    <property type="match status" value="1"/>
</dbReference>
<evidence type="ECO:0000256" key="1">
    <source>
        <dbReference type="ARBA" id="ARBA00007905"/>
    </source>
</evidence>
<dbReference type="InterPro" id="IPR020471">
    <property type="entry name" value="AKR"/>
</dbReference>
<dbReference type="OrthoDB" id="416253at2759"/>
<dbReference type="Gene3D" id="3.20.20.100">
    <property type="entry name" value="NADP-dependent oxidoreductase domain"/>
    <property type="match status" value="1"/>
</dbReference>
<keyword evidence="6" id="KW-1185">Reference proteome</keyword>
<comment type="similarity">
    <text evidence="1">Belongs to the aldo/keto reductase family.</text>
</comment>
<dbReference type="EMBL" id="CAJPVJ010012595">
    <property type="protein sequence ID" value="CAG2174409.1"/>
    <property type="molecule type" value="Genomic_DNA"/>
</dbReference>
<evidence type="ECO:0000256" key="3">
    <source>
        <dbReference type="ARBA" id="ARBA00023002"/>
    </source>
</evidence>
<dbReference type="PANTHER" id="PTHR43827">
    <property type="entry name" value="2,5-DIKETO-D-GLUCONIC ACID REDUCTASE"/>
    <property type="match status" value="1"/>
</dbReference>
<accession>A0A7R9MBN1</accession>
<dbReference type="GO" id="GO:0016616">
    <property type="term" value="F:oxidoreductase activity, acting on the CH-OH group of donors, NAD or NADP as acceptor"/>
    <property type="evidence" value="ECO:0007669"/>
    <property type="project" value="UniProtKB-ARBA"/>
</dbReference>
<keyword evidence="3" id="KW-0560">Oxidoreductase</keyword>
<protein>
    <recommendedName>
        <fullName evidence="4">NADP-dependent oxidoreductase domain-containing protein</fullName>
    </recommendedName>
</protein>
<dbReference type="PRINTS" id="PR00069">
    <property type="entry name" value="ALDKETRDTASE"/>
</dbReference>
<organism evidence="5">
    <name type="scientific">Oppiella nova</name>
    <dbReference type="NCBI Taxonomy" id="334625"/>
    <lineage>
        <taxon>Eukaryota</taxon>
        <taxon>Metazoa</taxon>
        <taxon>Ecdysozoa</taxon>
        <taxon>Arthropoda</taxon>
        <taxon>Chelicerata</taxon>
        <taxon>Arachnida</taxon>
        <taxon>Acari</taxon>
        <taxon>Acariformes</taxon>
        <taxon>Sarcoptiformes</taxon>
        <taxon>Oribatida</taxon>
        <taxon>Brachypylina</taxon>
        <taxon>Oppioidea</taxon>
        <taxon>Oppiidae</taxon>
        <taxon>Oppiella</taxon>
    </lineage>
</organism>
<evidence type="ECO:0000256" key="2">
    <source>
        <dbReference type="ARBA" id="ARBA00022857"/>
    </source>
</evidence>
<dbReference type="InterPro" id="IPR018170">
    <property type="entry name" value="Aldo/ket_reductase_CS"/>
</dbReference>
<dbReference type="PROSITE" id="PS00062">
    <property type="entry name" value="ALDOKETO_REDUCTASE_2"/>
    <property type="match status" value="1"/>
</dbReference>
<dbReference type="EMBL" id="OC927420">
    <property type="protein sequence ID" value="CAD7657223.1"/>
    <property type="molecule type" value="Genomic_DNA"/>
</dbReference>
<keyword evidence="2" id="KW-0521">NADP</keyword>
<dbReference type="Pfam" id="PF00248">
    <property type="entry name" value="Aldo_ket_red"/>
    <property type="match status" value="1"/>
</dbReference>
<feature type="domain" description="NADP-dependent oxidoreductase" evidence="4">
    <location>
        <begin position="20"/>
        <end position="179"/>
    </location>
</feature>
<proteinExistence type="inferred from homology"/>
<dbReference type="Proteomes" id="UP000728032">
    <property type="component" value="Unassembled WGS sequence"/>
</dbReference>
<evidence type="ECO:0000313" key="5">
    <source>
        <dbReference type="EMBL" id="CAD7657223.1"/>
    </source>
</evidence>
<evidence type="ECO:0000313" key="6">
    <source>
        <dbReference type="Proteomes" id="UP000728032"/>
    </source>
</evidence>